<dbReference type="AlphaFoldDB" id="A0A3R7F3J5"/>
<dbReference type="Proteomes" id="UP000286415">
    <property type="component" value="Unassembled WGS sequence"/>
</dbReference>
<proteinExistence type="predicted"/>
<dbReference type="EMBL" id="NIRI02000076">
    <property type="protein sequence ID" value="KAG5441947.1"/>
    <property type="molecule type" value="Genomic_DNA"/>
</dbReference>
<evidence type="ECO:0000313" key="1">
    <source>
        <dbReference type="EMBL" id="KAG5441947.1"/>
    </source>
</evidence>
<name>A0A3R7F3J5_CLOSI</name>
<reference evidence="1 2" key="2">
    <citation type="journal article" date="2021" name="Genomics">
        <title>High-quality reference genome for Clonorchis sinensis.</title>
        <authorList>
            <person name="Young N.D."/>
            <person name="Stroehlein A.J."/>
            <person name="Kinkar L."/>
            <person name="Wang T."/>
            <person name="Sohn W.M."/>
            <person name="Chang B.C.H."/>
            <person name="Kaur P."/>
            <person name="Weisz D."/>
            <person name="Dudchenko O."/>
            <person name="Aiden E.L."/>
            <person name="Korhonen P.K."/>
            <person name="Gasser R.B."/>
        </authorList>
    </citation>
    <scope>NUCLEOTIDE SEQUENCE [LARGE SCALE GENOMIC DNA]</scope>
    <source>
        <strain evidence="1">Cs-k2</strain>
    </source>
</reference>
<evidence type="ECO:0000313" key="2">
    <source>
        <dbReference type="Proteomes" id="UP000286415"/>
    </source>
</evidence>
<comment type="caution">
    <text evidence="1">The sequence shown here is derived from an EMBL/GenBank/DDBJ whole genome shotgun (WGS) entry which is preliminary data.</text>
</comment>
<accession>A0A3R7F3J5</accession>
<keyword evidence="2" id="KW-1185">Reference proteome</keyword>
<organism evidence="1 2">
    <name type="scientific">Clonorchis sinensis</name>
    <name type="common">Chinese liver fluke</name>
    <dbReference type="NCBI Taxonomy" id="79923"/>
    <lineage>
        <taxon>Eukaryota</taxon>
        <taxon>Metazoa</taxon>
        <taxon>Spiralia</taxon>
        <taxon>Lophotrochozoa</taxon>
        <taxon>Platyhelminthes</taxon>
        <taxon>Trematoda</taxon>
        <taxon>Digenea</taxon>
        <taxon>Opisthorchiida</taxon>
        <taxon>Opisthorchiata</taxon>
        <taxon>Opisthorchiidae</taxon>
        <taxon>Clonorchis</taxon>
    </lineage>
</organism>
<sequence>MRRVLWITGSLSPQRRAFRQFFEDLQKAQKHAKGRLTTRELFLIDGVANAIADRTNLRLRPIYILPVSQCETQPISIADWRERASAALTAHMHAGKANRNLPTPPPSDCVALQIDTTKHRNAVESTQSSV</sequence>
<dbReference type="InParanoid" id="A0A3R7F3J5"/>
<gene>
    <name evidence="1" type="ORF">CSKR_107980</name>
</gene>
<protein>
    <submittedName>
        <fullName evidence="1">Uncharacterized protein</fullName>
    </submittedName>
</protein>
<dbReference type="OrthoDB" id="191979at2759"/>
<reference evidence="1 2" key="1">
    <citation type="journal article" date="2018" name="Biotechnol. Adv.">
        <title>Improved genomic resources and new bioinformatic workflow for the carcinogenic parasite Clonorchis sinensis: Biotechnological implications.</title>
        <authorList>
            <person name="Wang D."/>
            <person name="Korhonen P.K."/>
            <person name="Gasser R.B."/>
            <person name="Young N.D."/>
        </authorList>
    </citation>
    <scope>NUCLEOTIDE SEQUENCE [LARGE SCALE GENOMIC DNA]</scope>
    <source>
        <strain evidence="1">Cs-k2</strain>
    </source>
</reference>